<reference evidence="2" key="1">
    <citation type="journal article" date="2017" name="Nat. Ecol. Evol.">
        <title>Genome expansion and lineage-specific genetic innovations in the forest pathogenic fungi Armillaria.</title>
        <authorList>
            <person name="Sipos G."/>
            <person name="Prasanna A.N."/>
            <person name="Walter M.C."/>
            <person name="O'Connor E."/>
            <person name="Balint B."/>
            <person name="Krizsan K."/>
            <person name="Kiss B."/>
            <person name="Hess J."/>
            <person name="Varga T."/>
            <person name="Slot J."/>
            <person name="Riley R."/>
            <person name="Boka B."/>
            <person name="Rigling D."/>
            <person name="Barry K."/>
            <person name="Lee J."/>
            <person name="Mihaltcheva S."/>
            <person name="LaButti K."/>
            <person name="Lipzen A."/>
            <person name="Waldron R."/>
            <person name="Moloney N.M."/>
            <person name="Sperisen C."/>
            <person name="Kredics L."/>
            <person name="Vagvoelgyi C."/>
            <person name="Patrignani A."/>
            <person name="Fitzpatrick D."/>
            <person name="Nagy I."/>
            <person name="Doyle S."/>
            <person name="Anderson J.B."/>
            <person name="Grigoriev I.V."/>
            <person name="Gueldener U."/>
            <person name="Muensterkoetter M."/>
            <person name="Nagy L.G."/>
        </authorList>
    </citation>
    <scope>NUCLEOTIDE SEQUENCE [LARGE SCALE GENOMIC DNA]</scope>
    <source>
        <strain evidence="2">Ar21-2</strain>
    </source>
</reference>
<dbReference type="AlphaFoldDB" id="A0A2H3DE38"/>
<proteinExistence type="predicted"/>
<dbReference type="Proteomes" id="UP000217790">
    <property type="component" value="Unassembled WGS sequence"/>
</dbReference>
<keyword evidence="2" id="KW-1185">Reference proteome</keyword>
<evidence type="ECO:0000313" key="1">
    <source>
        <dbReference type="EMBL" id="PBK92390.1"/>
    </source>
</evidence>
<dbReference type="EMBL" id="KZ293658">
    <property type="protein sequence ID" value="PBK92390.1"/>
    <property type="molecule type" value="Genomic_DNA"/>
</dbReference>
<gene>
    <name evidence="1" type="ORF">ARMGADRAFT_159427</name>
</gene>
<accession>A0A2H3DE38</accession>
<name>A0A2H3DE38_ARMGA</name>
<sequence length="153" mass="17122">MSTPTQPTESLPLGDAPELLPVKNIDGMEPYDTFFKRISRAIFHRWEDPTSLVTLDDRNTPLTSWQMAQIVVSVLHNLPTTLDSKEERNWVVKHFQLREESTQDPDHIFLPTNGVTPCSAIATNQATNSCPSSVSMQLGKQATSLTMRLVTTI</sequence>
<dbReference type="InParanoid" id="A0A2H3DE38"/>
<protein>
    <submittedName>
        <fullName evidence="1">Uncharacterized protein</fullName>
    </submittedName>
</protein>
<organism evidence="1 2">
    <name type="scientific">Armillaria gallica</name>
    <name type="common">Bulbous honey fungus</name>
    <name type="synonym">Armillaria bulbosa</name>
    <dbReference type="NCBI Taxonomy" id="47427"/>
    <lineage>
        <taxon>Eukaryota</taxon>
        <taxon>Fungi</taxon>
        <taxon>Dikarya</taxon>
        <taxon>Basidiomycota</taxon>
        <taxon>Agaricomycotina</taxon>
        <taxon>Agaricomycetes</taxon>
        <taxon>Agaricomycetidae</taxon>
        <taxon>Agaricales</taxon>
        <taxon>Marasmiineae</taxon>
        <taxon>Physalacriaceae</taxon>
        <taxon>Armillaria</taxon>
    </lineage>
</organism>
<evidence type="ECO:0000313" key="2">
    <source>
        <dbReference type="Proteomes" id="UP000217790"/>
    </source>
</evidence>